<dbReference type="SUPFAM" id="SSF56281">
    <property type="entry name" value="Metallo-hydrolase/oxidoreductase"/>
    <property type="match status" value="1"/>
</dbReference>
<dbReference type="InterPro" id="IPR038536">
    <property type="entry name" value="Alkyl/aryl-sulf_dimr_sf"/>
</dbReference>
<keyword evidence="3" id="KW-1185">Reference proteome</keyword>
<organism evidence="2 3">
    <name type="scientific">Haloterrigena turkmenica (strain ATCC 51198 / DSM 5511 / JCM 9101 / NCIMB 13204 / VKM B-1734 / 4k)</name>
    <name type="common">Halococcus turkmenicus</name>
    <dbReference type="NCBI Taxonomy" id="543526"/>
    <lineage>
        <taxon>Archaea</taxon>
        <taxon>Methanobacteriati</taxon>
        <taxon>Methanobacteriota</taxon>
        <taxon>Stenosarchaea group</taxon>
        <taxon>Halobacteria</taxon>
        <taxon>Halobacteriales</taxon>
        <taxon>Natrialbaceae</taxon>
        <taxon>Haloterrigena</taxon>
    </lineage>
</organism>
<geneLocation type="plasmid" evidence="2 3">
    <name>pHTUR03</name>
</geneLocation>
<proteinExistence type="predicted"/>
<dbReference type="Gene3D" id="1.25.40.880">
    <property type="entry name" value="Alkyl sulfatase, dimerisation domain"/>
    <property type="match status" value="1"/>
</dbReference>
<name>D2S2V1_HALTV</name>
<evidence type="ECO:0000313" key="3">
    <source>
        <dbReference type="Proteomes" id="UP000001903"/>
    </source>
</evidence>
<dbReference type="InterPro" id="IPR052195">
    <property type="entry name" value="Bact_Alkyl/Aryl-Sulfatase"/>
</dbReference>
<gene>
    <name evidence="2" type="ordered locus">Htur_4962</name>
</gene>
<dbReference type="AlphaFoldDB" id="D2S2V1"/>
<dbReference type="InterPro" id="IPR001279">
    <property type="entry name" value="Metallo-B-lactamas"/>
</dbReference>
<accession>D2S2V1</accession>
<dbReference type="OrthoDB" id="350802at2157"/>
<dbReference type="SMART" id="SM00849">
    <property type="entry name" value="Lactamase_B"/>
    <property type="match status" value="1"/>
</dbReference>
<dbReference type="Proteomes" id="UP000001903">
    <property type="component" value="Plasmid pHTUR03"/>
</dbReference>
<feature type="domain" description="Metallo-beta-lactamase" evidence="1">
    <location>
        <begin position="32"/>
        <end position="238"/>
    </location>
</feature>
<dbReference type="InterPro" id="IPR036866">
    <property type="entry name" value="RibonucZ/Hydroxyglut_hydro"/>
</dbReference>
<keyword evidence="2" id="KW-0614">Plasmid</keyword>
<dbReference type="KEGG" id="htu:Htur_4962"/>
<sequence length="417" mass="46076">MPRSIDPFAIDMFVDDIAITEVTDRTYYCSGFSGVTAFETSEGLVLIDTGLSATSAEMAEALRKYTDAPVHTAIYTHGHLDHAFNLGDFLVNGQESPDVIAHRTMPDRFDRYEQTVGHNDAINSRQFGGTPAGIDELDDMAESSQFGWPEYPPTTLSDDDLTIHVGDITLELHHARGETDDHTWVNCPERDIICSGDFVIGVAPNAGNPQKAQRYPWDWAEALREMAAVEAETLCPGHGEPIVNDSEEVQHRLLTGADYLETIVDRTLDALNNGSPPHVDIVKEVELPDPEEPWLQEAYDDGEFIVRNVLRYYGGWWSGRPSELKPAPREELAEEIVALAGNAETLVGRAEDLAANGDSHIACHLADYALEAAPDNEDVQSAVADIYEHRAEAESDLMSKNIFSSASEYANEGRRFR</sequence>
<evidence type="ECO:0000313" key="2">
    <source>
        <dbReference type="EMBL" id="ADB63698.1"/>
    </source>
</evidence>
<dbReference type="GeneID" id="8745592"/>
<reference evidence="2 3" key="1">
    <citation type="journal article" date="2010" name="Stand. Genomic Sci.">
        <title>Complete genome sequence of Haloterrigena turkmenica type strain (4k).</title>
        <authorList>
            <person name="Saunders E."/>
            <person name="Tindall B.J."/>
            <person name="Fahnrich R."/>
            <person name="Lapidus A."/>
            <person name="Copeland A."/>
            <person name="Del Rio T.G."/>
            <person name="Lucas S."/>
            <person name="Chen F."/>
            <person name="Tice H."/>
            <person name="Cheng J.F."/>
            <person name="Han C."/>
            <person name="Detter J.C."/>
            <person name="Bruce D."/>
            <person name="Goodwin L."/>
            <person name="Chain P."/>
            <person name="Pitluck S."/>
            <person name="Pati A."/>
            <person name="Ivanova N."/>
            <person name="Mavromatis K."/>
            <person name="Chen A."/>
            <person name="Palaniappan K."/>
            <person name="Land M."/>
            <person name="Hauser L."/>
            <person name="Chang Y.J."/>
            <person name="Jeffries C.D."/>
            <person name="Brettin T."/>
            <person name="Rohde M."/>
            <person name="Goker M."/>
            <person name="Bristow J."/>
            <person name="Eisen J.A."/>
            <person name="Markowitz V."/>
            <person name="Hugenholtz P."/>
            <person name="Klenk H.P."/>
            <person name="Kyrpides N.C."/>
        </authorList>
    </citation>
    <scope>NUCLEOTIDE SEQUENCE [LARGE SCALE GENOMIC DNA]</scope>
    <source>
        <strain evidence="3">ATCC 51198 / DSM 5511 / JCM 9101 / NCIMB 13204 / VKM B-1734 / 4k</strain>
    </source>
</reference>
<evidence type="ECO:0000259" key="1">
    <source>
        <dbReference type="SMART" id="SM00849"/>
    </source>
</evidence>
<dbReference type="InterPro" id="IPR029228">
    <property type="entry name" value="Alkyl_sulf_dimr"/>
</dbReference>
<dbReference type="EMBL" id="CP001863">
    <property type="protein sequence ID" value="ADB63698.1"/>
    <property type="molecule type" value="Genomic_DNA"/>
</dbReference>
<dbReference type="PANTHER" id="PTHR43223:SF2">
    <property type="entry name" value="METALLO-BETA-LACTAMASE DOMAIN-CONTAINING PROTEIN"/>
    <property type="match status" value="1"/>
</dbReference>
<dbReference type="Gene3D" id="3.60.15.10">
    <property type="entry name" value="Ribonuclease Z/Hydroxyacylglutathione hydrolase-like"/>
    <property type="match status" value="1"/>
</dbReference>
<dbReference type="GO" id="GO:0046983">
    <property type="term" value="F:protein dimerization activity"/>
    <property type="evidence" value="ECO:0007669"/>
    <property type="project" value="InterPro"/>
</dbReference>
<dbReference type="PANTHER" id="PTHR43223">
    <property type="entry name" value="ALKYL/ARYL-SULFATASE"/>
    <property type="match status" value="1"/>
</dbReference>
<dbReference type="HOGENOM" id="CLU_014655_0_2_2"/>
<dbReference type="RefSeq" id="WP_012945941.1">
    <property type="nucleotide sequence ID" value="NC_013746.1"/>
</dbReference>
<dbReference type="Pfam" id="PF14863">
    <property type="entry name" value="Alkyl_sulf_dimr"/>
    <property type="match status" value="1"/>
</dbReference>
<dbReference type="Pfam" id="PF00753">
    <property type="entry name" value="Lactamase_B"/>
    <property type="match status" value="1"/>
</dbReference>
<protein>
    <submittedName>
        <fullName evidence="2">Beta-lactamase domain protein</fullName>
    </submittedName>
</protein>